<organism evidence="1 2">
    <name type="scientific">Macrophomina phaseolina (strain MS6)</name>
    <name type="common">Charcoal rot fungus</name>
    <dbReference type="NCBI Taxonomy" id="1126212"/>
    <lineage>
        <taxon>Eukaryota</taxon>
        <taxon>Fungi</taxon>
        <taxon>Dikarya</taxon>
        <taxon>Ascomycota</taxon>
        <taxon>Pezizomycotina</taxon>
        <taxon>Dothideomycetes</taxon>
        <taxon>Dothideomycetes incertae sedis</taxon>
        <taxon>Botryosphaeriales</taxon>
        <taxon>Botryosphaeriaceae</taxon>
        <taxon>Macrophomina</taxon>
    </lineage>
</organism>
<gene>
    <name evidence="1" type="ORF">MPH_14003</name>
</gene>
<comment type="caution">
    <text evidence="1">The sequence shown here is derived from an EMBL/GenBank/DDBJ whole genome shotgun (WGS) entry which is preliminary data.</text>
</comment>
<protein>
    <submittedName>
        <fullName evidence="1">Uncharacterized protein</fullName>
    </submittedName>
</protein>
<accession>K2R7Z8</accession>
<dbReference type="EMBL" id="AHHD01000810">
    <property type="protein sequence ID" value="EKG09022.1"/>
    <property type="molecule type" value="Genomic_DNA"/>
</dbReference>
<dbReference type="Proteomes" id="UP000007129">
    <property type="component" value="Unassembled WGS sequence"/>
</dbReference>
<proteinExistence type="predicted"/>
<evidence type="ECO:0000313" key="2">
    <source>
        <dbReference type="Proteomes" id="UP000007129"/>
    </source>
</evidence>
<name>K2R7Z8_MACPH</name>
<dbReference type="InParanoid" id="K2R7Z8"/>
<sequence length="107" mass="12842">MDPGIRIVVEKRGTCRKVRPCRKVRLYRKIRPCSKASHTHFVCSRAIDQFDIPLRFKHQQSRIPYGQPDPAEVFNRVQSSVRILWFEEVRDMKLPPQLMDIRTHRMR</sequence>
<dbReference type="VEuPathDB" id="FungiDB:MPH_14003"/>
<evidence type="ECO:0000313" key="1">
    <source>
        <dbReference type="EMBL" id="EKG09022.1"/>
    </source>
</evidence>
<reference evidence="1 2" key="1">
    <citation type="journal article" date="2012" name="BMC Genomics">
        <title>Tools to kill: Genome of one of the most destructive plant pathogenic fungi Macrophomina phaseolina.</title>
        <authorList>
            <person name="Islam M.S."/>
            <person name="Haque M.S."/>
            <person name="Islam M.M."/>
            <person name="Emdad E.M."/>
            <person name="Halim A."/>
            <person name="Hossen Q.M.M."/>
            <person name="Hossain M.Z."/>
            <person name="Ahmed B."/>
            <person name="Rahim S."/>
            <person name="Rahman M.S."/>
            <person name="Alam M.M."/>
            <person name="Hou S."/>
            <person name="Wan X."/>
            <person name="Saito J.A."/>
            <person name="Alam M."/>
        </authorList>
    </citation>
    <scope>NUCLEOTIDE SEQUENCE [LARGE SCALE GENOMIC DNA]</scope>
    <source>
        <strain evidence="1 2">MS6</strain>
    </source>
</reference>
<dbReference type="HOGENOM" id="CLU_2210544_0_0_1"/>
<dbReference type="AlphaFoldDB" id="K2R7Z8"/>